<gene>
    <name evidence="1" type="ORF">V5E97_34455</name>
</gene>
<dbReference type="EMBL" id="CP155447">
    <property type="protein sequence ID" value="XBH03375.1"/>
    <property type="molecule type" value="Genomic_DNA"/>
</dbReference>
<evidence type="ECO:0000313" key="1">
    <source>
        <dbReference type="EMBL" id="XBH03375.1"/>
    </source>
</evidence>
<accession>A0AAU7CE13</accession>
<dbReference type="AlphaFoldDB" id="A0AAU7CE13"/>
<name>A0AAU7CE13_9BACT</name>
<organism evidence="1">
    <name type="scientific">Singulisphaera sp. Ch08</name>
    <dbReference type="NCBI Taxonomy" id="3120278"/>
    <lineage>
        <taxon>Bacteria</taxon>
        <taxon>Pseudomonadati</taxon>
        <taxon>Planctomycetota</taxon>
        <taxon>Planctomycetia</taxon>
        <taxon>Isosphaerales</taxon>
        <taxon>Isosphaeraceae</taxon>
        <taxon>Singulisphaera</taxon>
    </lineage>
</organism>
<proteinExistence type="predicted"/>
<dbReference type="RefSeq" id="WP_406696108.1">
    <property type="nucleotide sequence ID" value="NZ_CP155447.1"/>
</dbReference>
<evidence type="ECO:0008006" key="2">
    <source>
        <dbReference type="Google" id="ProtNLM"/>
    </source>
</evidence>
<reference evidence="1" key="1">
    <citation type="submission" date="2024-05" db="EMBL/GenBank/DDBJ databases">
        <title>Planctomycetes of the genus Singulisphaera possess chitinolytic capabilities.</title>
        <authorList>
            <person name="Ivanova A."/>
        </authorList>
    </citation>
    <scope>NUCLEOTIDE SEQUENCE</scope>
    <source>
        <strain evidence="1">Ch08T</strain>
    </source>
</reference>
<sequence length="379" mass="42590">MRSLSLRQRGSALPGGLLGMLLLLGVIESYVARHDLDYTRSDFWDWKLTGRNAQAKTQDCNVLCFGTSRIQQSIVPKVIEHQSGLKTWNLGVCWGQAPAAYFLLKRALDSGARPTSILVEYHPTTLQADPWTAKGFWPELLNLKESFDLAWSARDATFFGATVLAHNVPSVKDRSQIQTMVLAALAGENVTHWTSTLTAMRNRNVNRGAYIMPGVGGFKGQVGGQYQDAFFGKSWACTPVNQSYIRRFLELASSRNIQVYWVLPPFTPELQAKREQANNVALYTAFVRQWMAEFPSLTVLDAEYSQFAPNVFFDAAHLDRQGALALSAAVGDLLRTLPEQPPKDRWVTLPAYQEWNPTFRVEDIPMSQAYLLQIGKIRR</sequence>
<protein>
    <recommendedName>
        <fullName evidence="2">DUF1574 domain-containing protein</fullName>
    </recommendedName>
</protein>
<dbReference type="SUPFAM" id="SSF52266">
    <property type="entry name" value="SGNH hydrolase"/>
    <property type="match status" value="1"/>
</dbReference>